<name>A0A931FQA1_9HYPH</name>
<feature type="domain" description="Flagellar protein FlgJ N-terminal" evidence="2">
    <location>
        <begin position="102"/>
        <end position="140"/>
    </location>
</feature>
<sequence>MGINPPSDIVQDVALAANPMRYQAAANRLSELSRSSDPAEFGNVLNGAMVRSLGPMALDAYSARTAIRNDAALSAGGKPLEAYQKFEAFILQSFIETMLPKDAENTFGKGTAGGVWKSMMAEQIGTQIAKAGGIGIAKKVFAAHPPASLHEGTRPARTDQVTPGGET</sequence>
<dbReference type="Proteomes" id="UP000599312">
    <property type="component" value="Unassembled WGS sequence"/>
</dbReference>
<dbReference type="AlphaFoldDB" id="A0A931FQA1"/>
<dbReference type="InterPro" id="IPR019301">
    <property type="entry name" value="Flagellar_prot_FlgJ_N"/>
</dbReference>
<gene>
    <name evidence="3" type="ORF">I2H38_19950</name>
</gene>
<evidence type="ECO:0000313" key="3">
    <source>
        <dbReference type="EMBL" id="MBF9235640.1"/>
    </source>
</evidence>
<feature type="region of interest" description="Disordered" evidence="1">
    <location>
        <begin position="146"/>
        <end position="167"/>
    </location>
</feature>
<evidence type="ECO:0000259" key="2">
    <source>
        <dbReference type="Pfam" id="PF10135"/>
    </source>
</evidence>
<keyword evidence="4" id="KW-1185">Reference proteome</keyword>
<evidence type="ECO:0000256" key="1">
    <source>
        <dbReference type="SAM" id="MobiDB-lite"/>
    </source>
</evidence>
<protein>
    <submittedName>
        <fullName evidence="3">Rod-binding protein</fullName>
    </submittedName>
</protein>
<evidence type="ECO:0000313" key="4">
    <source>
        <dbReference type="Proteomes" id="UP000599312"/>
    </source>
</evidence>
<accession>A0A931FQA1</accession>
<organism evidence="3 4">
    <name type="scientific">Microvirga alba</name>
    <dbReference type="NCBI Taxonomy" id="2791025"/>
    <lineage>
        <taxon>Bacteria</taxon>
        <taxon>Pseudomonadati</taxon>
        <taxon>Pseudomonadota</taxon>
        <taxon>Alphaproteobacteria</taxon>
        <taxon>Hyphomicrobiales</taxon>
        <taxon>Methylobacteriaceae</taxon>
        <taxon>Microvirga</taxon>
    </lineage>
</organism>
<comment type="caution">
    <text evidence="3">The sequence shown here is derived from an EMBL/GenBank/DDBJ whole genome shotgun (WGS) entry which is preliminary data.</text>
</comment>
<proteinExistence type="predicted"/>
<dbReference type="RefSeq" id="WP_196273659.1">
    <property type="nucleotide sequence ID" value="NZ_JADQDO010000018.1"/>
</dbReference>
<reference evidence="3" key="1">
    <citation type="submission" date="2020-11" db="EMBL/GenBank/DDBJ databases">
        <authorList>
            <person name="Kim M.K."/>
        </authorList>
    </citation>
    <scope>NUCLEOTIDE SEQUENCE</scope>
    <source>
        <strain evidence="3">BT350</strain>
    </source>
</reference>
<dbReference type="Pfam" id="PF10135">
    <property type="entry name" value="Rod-binding"/>
    <property type="match status" value="1"/>
</dbReference>
<dbReference type="EMBL" id="JADQDO010000018">
    <property type="protein sequence ID" value="MBF9235640.1"/>
    <property type="molecule type" value="Genomic_DNA"/>
</dbReference>